<gene>
    <name evidence="1" type="ORF">KME15_22295</name>
</gene>
<dbReference type="Proteomes" id="UP000757435">
    <property type="component" value="Unassembled WGS sequence"/>
</dbReference>
<dbReference type="AlphaFoldDB" id="A0A951UPK6"/>
<organism evidence="1 2">
    <name type="scientific">Drouetiella hepatica Uher 2000/2452</name>
    <dbReference type="NCBI Taxonomy" id="904376"/>
    <lineage>
        <taxon>Bacteria</taxon>
        <taxon>Bacillati</taxon>
        <taxon>Cyanobacteriota</taxon>
        <taxon>Cyanophyceae</taxon>
        <taxon>Oculatellales</taxon>
        <taxon>Oculatellaceae</taxon>
        <taxon>Drouetiella</taxon>
    </lineage>
</organism>
<dbReference type="EMBL" id="JAHHHD010000036">
    <property type="protein sequence ID" value="MBW4661415.1"/>
    <property type="molecule type" value="Genomic_DNA"/>
</dbReference>
<reference evidence="1" key="2">
    <citation type="journal article" date="2022" name="Microbiol. Resour. Announc.">
        <title>Metagenome Sequencing to Explore Phylogenomics of Terrestrial Cyanobacteria.</title>
        <authorList>
            <person name="Ward R.D."/>
            <person name="Stajich J.E."/>
            <person name="Johansen J.R."/>
            <person name="Huntemann M."/>
            <person name="Clum A."/>
            <person name="Foster B."/>
            <person name="Foster B."/>
            <person name="Roux S."/>
            <person name="Palaniappan K."/>
            <person name="Varghese N."/>
            <person name="Mukherjee S."/>
            <person name="Reddy T.B.K."/>
            <person name="Daum C."/>
            <person name="Copeland A."/>
            <person name="Chen I.A."/>
            <person name="Ivanova N.N."/>
            <person name="Kyrpides N.C."/>
            <person name="Shapiro N."/>
            <person name="Eloe-Fadrosh E.A."/>
            <person name="Pietrasiak N."/>
        </authorList>
    </citation>
    <scope>NUCLEOTIDE SEQUENCE</scope>
    <source>
        <strain evidence="1">UHER 2000/2452</strain>
    </source>
</reference>
<dbReference type="InterPro" id="IPR035943">
    <property type="entry name" value="XisI-like_sf"/>
</dbReference>
<protein>
    <submittedName>
        <fullName evidence="1">XisI protein</fullName>
    </submittedName>
</protein>
<proteinExistence type="predicted"/>
<sequence length="115" mass="13051">MDTRSALDQHRQILYQILQNYCEILNHAEDGTLSKIIVSADNTRYLIVTEGWSGKKRIHALVFDAEIRNDKIWLHHDGLDHGITAELVAAGVPKDYIVLAFHPPHVREHTGYALA</sequence>
<comment type="caution">
    <text evidence="1">The sequence shown here is derived from an EMBL/GenBank/DDBJ whole genome shotgun (WGS) entry which is preliminary data.</text>
</comment>
<dbReference type="Gene3D" id="3.30.310.110">
    <property type="entry name" value="XisI-like"/>
    <property type="match status" value="1"/>
</dbReference>
<evidence type="ECO:0000313" key="1">
    <source>
        <dbReference type="EMBL" id="MBW4661415.1"/>
    </source>
</evidence>
<name>A0A951UPK6_9CYAN</name>
<dbReference type="SUPFAM" id="SSF143847">
    <property type="entry name" value="XisI-like"/>
    <property type="match status" value="1"/>
</dbReference>
<evidence type="ECO:0000313" key="2">
    <source>
        <dbReference type="Proteomes" id="UP000757435"/>
    </source>
</evidence>
<accession>A0A951UPK6</accession>
<reference evidence="1" key="1">
    <citation type="submission" date="2021-05" db="EMBL/GenBank/DDBJ databases">
        <authorList>
            <person name="Pietrasiak N."/>
            <person name="Ward R."/>
            <person name="Stajich J.E."/>
            <person name="Kurbessoian T."/>
        </authorList>
    </citation>
    <scope>NUCLEOTIDE SEQUENCE</scope>
    <source>
        <strain evidence="1">UHER 2000/2452</strain>
    </source>
</reference>
<dbReference type="CDD" id="cd16382">
    <property type="entry name" value="XisI-like"/>
    <property type="match status" value="1"/>
</dbReference>
<dbReference type="InterPro" id="IPR014968">
    <property type="entry name" value="XisI"/>
</dbReference>
<dbReference type="Pfam" id="PF08869">
    <property type="entry name" value="XisI"/>
    <property type="match status" value="1"/>
</dbReference>